<keyword evidence="1" id="KW-0812">Transmembrane</keyword>
<dbReference type="AlphaFoldDB" id="A0A231V0N5"/>
<dbReference type="InterPro" id="IPR018764">
    <property type="entry name" value="RskA_C"/>
</dbReference>
<evidence type="ECO:0000259" key="2">
    <source>
        <dbReference type="Pfam" id="PF10099"/>
    </source>
</evidence>
<dbReference type="PANTHER" id="PTHR37461:SF1">
    <property type="entry name" value="ANTI-SIGMA-K FACTOR RSKA"/>
    <property type="match status" value="1"/>
</dbReference>
<gene>
    <name evidence="3" type="ORF">B7H23_02115</name>
</gene>
<dbReference type="RefSeq" id="WP_094075745.1">
    <property type="nucleotide sequence ID" value="NZ_NBYO01000001.1"/>
</dbReference>
<accession>A0A231V0N5</accession>
<dbReference type="PANTHER" id="PTHR37461">
    <property type="entry name" value="ANTI-SIGMA-K FACTOR RSKA"/>
    <property type="match status" value="1"/>
</dbReference>
<dbReference type="GO" id="GO:0005886">
    <property type="term" value="C:plasma membrane"/>
    <property type="evidence" value="ECO:0007669"/>
    <property type="project" value="InterPro"/>
</dbReference>
<dbReference type="Proteomes" id="UP000215405">
    <property type="component" value="Unassembled WGS sequence"/>
</dbReference>
<feature type="domain" description="Anti-sigma K factor RskA C-terminal" evidence="2">
    <location>
        <begin position="109"/>
        <end position="247"/>
    </location>
</feature>
<dbReference type="GO" id="GO:0006417">
    <property type="term" value="P:regulation of translation"/>
    <property type="evidence" value="ECO:0007669"/>
    <property type="project" value="TreeGrafter"/>
</dbReference>
<dbReference type="Pfam" id="PF10099">
    <property type="entry name" value="RskA_C"/>
    <property type="match status" value="1"/>
</dbReference>
<name>A0A231V0N5_9HYPH</name>
<feature type="transmembrane region" description="Helical" evidence="1">
    <location>
        <begin position="100"/>
        <end position="124"/>
    </location>
</feature>
<evidence type="ECO:0000313" key="4">
    <source>
        <dbReference type="Proteomes" id="UP000215405"/>
    </source>
</evidence>
<evidence type="ECO:0000256" key="1">
    <source>
        <dbReference type="SAM" id="Phobius"/>
    </source>
</evidence>
<dbReference type="GO" id="GO:0016989">
    <property type="term" value="F:sigma factor antagonist activity"/>
    <property type="evidence" value="ECO:0007669"/>
    <property type="project" value="TreeGrafter"/>
</dbReference>
<keyword evidence="4" id="KW-1185">Reference proteome</keyword>
<comment type="caution">
    <text evidence="3">The sequence shown here is derived from an EMBL/GenBank/DDBJ whole genome shotgun (WGS) entry which is preliminary data.</text>
</comment>
<dbReference type="EMBL" id="NBYO01000001">
    <property type="protein sequence ID" value="OXT01775.1"/>
    <property type="molecule type" value="Genomic_DNA"/>
</dbReference>
<evidence type="ECO:0000313" key="3">
    <source>
        <dbReference type="EMBL" id="OXT01775.1"/>
    </source>
</evidence>
<reference evidence="4" key="1">
    <citation type="journal article" date="2017" name="Int. J. Syst. Evol. Microbiol.">
        <title>Notoacmeibacter marinus gen. nov., sp. nov., isolated from the gut of a limpet and proposal of Notoacmeibacteraceae fam. nov. in the order Rhizobiales of the class Alphaproteobacteria.</title>
        <authorList>
            <person name="Huang Z."/>
            <person name="Guo F."/>
            <person name="Lai Q."/>
        </authorList>
    </citation>
    <scope>NUCLEOTIDE SEQUENCE [LARGE SCALE GENOMIC DNA]</scope>
    <source>
        <strain evidence="4">XMTR2A4</strain>
    </source>
</reference>
<keyword evidence="1" id="KW-1133">Transmembrane helix</keyword>
<sequence length="256" mass="27107">MSRQTDQDWNDAFGDPRAAEYVLGTLSADERAAFVEAMEHDRALADMADAWAARLSAMNSVYGEIDPPTSVKASVDRRLFQAAGGSVATSHRRSGRWLPFIGGLVSGLAVASLALLTVPLAQFWPADRPAEVAEQTPETELVEEAGRMVASLEPHDSDTGYVALWEGRSSTLNFTRISGGAPNRGVYEIWVIHDGADPVSLGVLPEDDVAHMVMPKAHADLMTNDATLAVSHEPSGGSPTGLPTGPVIATGPVHGI</sequence>
<keyword evidence="1" id="KW-0472">Membrane</keyword>
<proteinExistence type="predicted"/>
<dbReference type="InterPro" id="IPR051474">
    <property type="entry name" value="Anti-sigma-K/W_factor"/>
</dbReference>
<protein>
    <recommendedName>
        <fullName evidence="2">Anti-sigma K factor RskA C-terminal domain-containing protein</fullName>
    </recommendedName>
</protein>
<organism evidence="3 4">
    <name type="scientific">Notoacmeibacter marinus</name>
    <dbReference type="NCBI Taxonomy" id="1876515"/>
    <lineage>
        <taxon>Bacteria</taxon>
        <taxon>Pseudomonadati</taxon>
        <taxon>Pseudomonadota</taxon>
        <taxon>Alphaproteobacteria</taxon>
        <taxon>Hyphomicrobiales</taxon>
        <taxon>Notoacmeibacteraceae</taxon>
        <taxon>Notoacmeibacter</taxon>
    </lineage>
</organism>